<organism evidence="1 2">
    <name type="scientific">Inconstantimicrobium mannanitabidum</name>
    <dbReference type="NCBI Taxonomy" id="1604901"/>
    <lineage>
        <taxon>Bacteria</taxon>
        <taxon>Bacillati</taxon>
        <taxon>Bacillota</taxon>
        <taxon>Clostridia</taxon>
        <taxon>Eubacteriales</taxon>
        <taxon>Clostridiaceae</taxon>
        <taxon>Inconstantimicrobium</taxon>
    </lineage>
</organism>
<dbReference type="EMBL" id="BROD01000001">
    <property type="protein sequence ID" value="GKX66710.1"/>
    <property type="molecule type" value="Genomic_DNA"/>
</dbReference>
<accession>A0ACB5RCA3</accession>
<name>A0ACB5RCA3_9CLOT</name>
<gene>
    <name evidence="1" type="ORF">rsdtw13_19680</name>
</gene>
<dbReference type="Proteomes" id="UP001058074">
    <property type="component" value="Unassembled WGS sequence"/>
</dbReference>
<keyword evidence="2" id="KW-1185">Reference proteome</keyword>
<proteinExistence type="predicted"/>
<comment type="caution">
    <text evidence="1">The sequence shown here is derived from an EMBL/GenBank/DDBJ whole genome shotgun (WGS) entry which is preliminary data.</text>
</comment>
<reference evidence="1" key="1">
    <citation type="journal article" date="2025" name="Int. J. Syst. Evol. Microbiol.">
        <title>Inconstantimicrobium mannanitabidum sp. nov., a novel member of the family Clostridiaceae isolated from anoxic soil under the treatment of reductive soil disinfestation.</title>
        <authorList>
            <person name="Ueki A."/>
            <person name="Tonouchi A."/>
            <person name="Honma S."/>
            <person name="Kaku N."/>
            <person name="Ueki K."/>
        </authorList>
    </citation>
    <scope>NUCLEOTIDE SEQUENCE</scope>
    <source>
        <strain evidence="1">TW13</strain>
    </source>
</reference>
<evidence type="ECO:0000313" key="1">
    <source>
        <dbReference type="EMBL" id="GKX66710.1"/>
    </source>
</evidence>
<sequence>MKISNKLFIGIIIVFILSGLVTALFTRTSITEFQFKDIFNKASTLQYYPYTDVKFSNGSFADINKVQDTNSIYKYILKGKMTGKRKILYGTVITEIKVSKVLKGNLKDETIYIYEPIAIENKSVWTFEGYNFIKPNKEYIFCLTDSKNKKEKNRYTFLNPFYGKFPLTYKEADFGIFSEDQLRGKSVETYDKFCNFEQIFISKEKKEKYFSEYNKIMKLAKTQ</sequence>
<protein>
    <submittedName>
        <fullName evidence="1">Uncharacterized protein</fullName>
    </submittedName>
</protein>
<evidence type="ECO:0000313" key="2">
    <source>
        <dbReference type="Proteomes" id="UP001058074"/>
    </source>
</evidence>